<accession>A0A328YJU9</accession>
<sequence>MCGLYNLLDEAMSQELGVDVKTYIEVIDKKCTEEEATFIINTIMDEDAATIENAKALFHSKL</sequence>
<comment type="caution">
    <text evidence="1">The sequence shown here is derived from an EMBL/GenBank/DDBJ whole genome shotgun (WGS) entry which is preliminary data.</text>
</comment>
<protein>
    <submittedName>
        <fullName evidence="1">Uncharacterized protein</fullName>
    </submittedName>
</protein>
<dbReference type="AlphaFoldDB" id="A0A328YJU9"/>
<reference evidence="1 2" key="1">
    <citation type="submission" date="2018-06" db="EMBL/GenBank/DDBJ databases">
        <title>Genomic Encyclopedia of Archaeal and Bacterial Type Strains, Phase II (KMG-II): from individual species to whole genera.</title>
        <authorList>
            <person name="Goeker M."/>
        </authorList>
    </citation>
    <scope>NUCLEOTIDE SEQUENCE [LARGE SCALE GENOMIC DNA]</scope>
    <source>
        <strain evidence="1 2">DSM 25663</strain>
    </source>
</reference>
<evidence type="ECO:0000313" key="2">
    <source>
        <dbReference type="Proteomes" id="UP000248840"/>
    </source>
</evidence>
<gene>
    <name evidence="1" type="ORF">CLV55_103139</name>
</gene>
<keyword evidence="2" id="KW-1185">Reference proteome</keyword>
<organism evidence="1 2">
    <name type="scientific">Flavobacterium aciduliphilum</name>
    <dbReference type="NCBI Taxonomy" id="1101402"/>
    <lineage>
        <taxon>Bacteria</taxon>
        <taxon>Pseudomonadati</taxon>
        <taxon>Bacteroidota</taxon>
        <taxon>Flavobacteriia</taxon>
        <taxon>Flavobacteriales</taxon>
        <taxon>Flavobacteriaceae</taxon>
        <taxon>Flavobacterium</taxon>
    </lineage>
</organism>
<evidence type="ECO:0000313" key="1">
    <source>
        <dbReference type="EMBL" id="RAR73820.1"/>
    </source>
</evidence>
<dbReference type="Proteomes" id="UP000248840">
    <property type="component" value="Unassembled WGS sequence"/>
</dbReference>
<proteinExistence type="predicted"/>
<name>A0A328YJU9_9FLAO</name>
<dbReference type="EMBL" id="QLSZ01000003">
    <property type="protein sequence ID" value="RAR73820.1"/>
    <property type="molecule type" value="Genomic_DNA"/>
</dbReference>